<dbReference type="SUPFAM" id="SSF55874">
    <property type="entry name" value="ATPase domain of HSP90 chaperone/DNA topoisomerase II/histidine kinase"/>
    <property type="match status" value="1"/>
</dbReference>
<dbReference type="Pfam" id="PF00512">
    <property type="entry name" value="HisKA"/>
    <property type="match status" value="1"/>
</dbReference>
<name>A0A423PR72_9GAMM</name>
<organism evidence="14 15">
    <name type="scientific">Salinisphaera japonica YTM-1</name>
    <dbReference type="NCBI Taxonomy" id="1209778"/>
    <lineage>
        <taxon>Bacteria</taxon>
        <taxon>Pseudomonadati</taxon>
        <taxon>Pseudomonadota</taxon>
        <taxon>Gammaproteobacteria</taxon>
        <taxon>Salinisphaerales</taxon>
        <taxon>Salinisphaeraceae</taxon>
        <taxon>Salinisphaera</taxon>
    </lineage>
</organism>
<evidence type="ECO:0000256" key="6">
    <source>
        <dbReference type="ARBA" id="ARBA00022692"/>
    </source>
</evidence>
<dbReference type="SUPFAM" id="SSF47384">
    <property type="entry name" value="Homodimeric domain of signal transducing histidine kinase"/>
    <property type="match status" value="1"/>
</dbReference>
<comment type="subcellular location">
    <subcellularLocation>
        <location evidence="2">Membrane</location>
    </subcellularLocation>
</comment>
<dbReference type="InterPro" id="IPR003661">
    <property type="entry name" value="HisK_dim/P_dom"/>
</dbReference>
<evidence type="ECO:0000256" key="2">
    <source>
        <dbReference type="ARBA" id="ARBA00004370"/>
    </source>
</evidence>
<dbReference type="SMART" id="SM00388">
    <property type="entry name" value="HisKA"/>
    <property type="match status" value="1"/>
</dbReference>
<dbReference type="Proteomes" id="UP000285310">
    <property type="component" value="Unassembled WGS sequence"/>
</dbReference>
<reference evidence="14 15" key="1">
    <citation type="submission" date="2013-10" db="EMBL/GenBank/DDBJ databases">
        <title>Salinisphaera japonica YTM-1 Genome Sequencing.</title>
        <authorList>
            <person name="Lai Q."/>
            <person name="Li C."/>
            <person name="Shao Z."/>
        </authorList>
    </citation>
    <scope>NUCLEOTIDE SEQUENCE [LARGE SCALE GENOMIC DNA]</scope>
    <source>
        <strain evidence="14 15">YTM-1</strain>
    </source>
</reference>
<dbReference type="InterPro" id="IPR003594">
    <property type="entry name" value="HATPase_dom"/>
</dbReference>
<dbReference type="PRINTS" id="PR00344">
    <property type="entry name" value="BCTRLSENSOR"/>
</dbReference>
<dbReference type="Gene3D" id="3.30.565.10">
    <property type="entry name" value="Histidine kinase-like ATPase, C-terminal domain"/>
    <property type="match status" value="1"/>
</dbReference>
<dbReference type="AlphaFoldDB" id="A0A423PR72"/>
<dbReference type="FunCoup" id="A0A423PR72">
    <property type="interactions" value="165"/>
</dbReference>
<dbReference type="Pfam" id="PF08521">
    <property type="entry name" value="2CSK_N"/>
    <property type="match status" value="1"/>
</dbReference>
<evidence type="ECO:0000256" key="4">
    <source>
        <dbReference type="ARBA" id="ARBA00022553"/>
    </source>
</evidence>
<comment type="catalytic activity">
    <reaction evidence="1">
        <text>ATP + protein L-histidine = ADP + protein N-phospho-L-histidine.</text>
        <dbReference type="EC" id="2.7.13.3"/>
    </reaction>
</comment>
<dbReference type="EMBL" id="AYKG01000023">
    <property type="protein sequence ID" value="ROO28058.1"/>
    <property type="molecule type" value="Genomic_DNA"/>
</dbReference>
<proteinExistence type="predicted"/>
<feature type="transmembrane region" description="Helical" evidence="11">
    <location>
        <begin position="12"/>
        <end position="33"/>
    </location>
</feature>
<dbReference type="InParanoid" id="A0A423PR72"/>
<dbReference type="SMART" id="SM00387">
    <property type="entry name" value="HATPase_c"/>
    <property type="match status" value="1"/>
</dbReference>
<dbReference type="PROSITE" id="PS50885">
    <property type="entry name" value="HAMP"/>
    <property type="match status" value="1"/>
</dbReference>
<dbReference type="Pfam" id="PF02518">
    <property type="entry name" value="HATPase_c"/>
    <property type="match status" value="1"/>
</dbReference>
<dbReference type="InterPro" id="IPR036097">
    <property type="entry name" value="HisK_dim/P_sf"/>
</dbReference>
<keyword evidence="4" id="KW-0597">Phosphoprotein</keyword>
<dbReference type="Gene3D" id="1.10.287.130">
    <property type="match status" value="1"/>
</dbReference>
<keyword evidence="15" id="KW-1185">Reference proteome</keyword>
<sequence>MIRITTSLRARLMLWLLAGATALGTILLIEAHISATRNAQRAYDAQLTAAALTMADAIRWAGDEPVVTVPAAALRILSGTAEARVYYGVFDQAGQRLTANLDLPVEPGSHPTLPAWRTVSHDGTRWRLHGRQLDLAGWSAHTSLTIWMGQTLGGRRALAARLFEPAVMRFVILILAAGGLGLVAIASTLAPVRRLRDRLAARRADDFSALDARVPGEIAPLAATLDSLFTRQRAARDSLLRFTADASHQLKTPLAGLANASEAALESDDPAVWHAALARIHATAQHAGRLAGQLLHMARLSHDTTPGDESIELATLAEQITREHAEQVALCDSPPHELSYINALTGPAAVTGTRWALQEALRNLIDNALVHTPAGTAVTVRLSERDAVFWLCVIDDGPGLASASPQALRAAFRRGENTEQPGSGLGLAIVSSIAEAHGGSFSLDERAAGGCRACLCLPRARP</sequence>
<evidence type="ECO:0000256" key="8">
    <source>
        <dbReference type="ARBA" id="ARBA00022989"/>
    </source>
</evidence>
<protein>
    <recommendedName>
        <fullName evidence="3">histidine kinase</fullName>
        <ecNumber evidence="3">2.7.13.3</ecNumber>
    </recommendedName>
</protein>
<dbReference type="GO" id="GO:0005886">
    <property type="term" value="C:plasma membrane"/>
    <property type="evidence" value="ECO:0007669"/>
    <property type="project" value="TreeGrafter"/>
</dbReference>
<dbReference type="InterPro" id="IPR005467">
    <property type="entry name" value="His_kinase_dom"/>
</dbReference>
<feature type="domain" description="HAMP" evidence="13">
    <location>
        <begin position="186"/>
        <end position="237"/>
    </location>
</feature>
<dbReference type="GO" id="GO:0000155">
    <property type="term" value="F:phosphorelay sensor kinase activity"/>
    <property type="evidence" value="ECO:0007669"/>
    <property type="project" value="InterPro"/>
</dbReference>
<keyword evidence="8 11" id="KW-1133">Transmembrane helix</keyword>
<evidence type="ECO:0000313" key="14">
    <source>
        <dbReference type="EMBL" id="ROO28058.1"/>
    </source>
</evidence>
<dbReference type="CDD" id="cd00075">
    <property type="entry name" value="HATPase"/>
    <property type="match status" value="1"/>
</dbReference>
<dbReference type="PANTHER" id="PTHR45436">
    <property type="entry name" value="SENSOR HISTIDINE KINASE YKOH"/>
    <property type="match status" value="1"/>
</dbReference>
<dbReference type="RefSeq" id="WP_123658167.1">
    <property type="nucleotide sequence ID" value="NZ_AYKG01000023.1"/>
</dbReference>
<feature type="domain" description="Histidine kinase" evidence="12">
    <location>
        <begin position="245"/>
        <end position="461"/>
    </location>
</feature>
<dbReference type="PANTHER" id="PTHR45436:SF1">
    <property type="entry name" value="SENSOR PROTEIN QSEC"/>
    <property type="match status" value="1"/>
</dbReference>
<evidence type="ECO:0000256" key="1">
    <source>
        <dbReference type="ARBA" id="ARBA00000085"/>
    </source>
</evidence>
<dbReference type="InterPro" id="IPR036890">
    <property type="entry name" value="HATPase_C_sf"/>
</dbReference>
<dbReference type="PROSITE" id="PS50109">
    <property type="entry name" value="HIS_KIN"/>
    <property type="match status" value="1"/>
</dbReference>
<dbReference type="EC" id="2.7.13.3" evidence="3"/>
<evidence type="ECO:0000256" key="11">
    <source>
        <dbReference type="SAM" id="Phobius"/>
    </source>
</evidence>
<keyword evidence="10 11" id="KW-0472">Membrane</keyword>
<evidence type="ECO:0000256" key="10">
    <source>
        <dbReference type="ARBA" id="ARBA00023136"/>
    </source>
</evidence>
<accession>A0A423PR72</accession>
<evidence type="ECO:0000259" key="13">
    <source>
        <dbReference type="PROSITE" id="PS50885"/>
    </source>
</evidence>
<dbReference type="CDD" id="cd00082">
    <property type="entry name" value="HisKA"/>
    <property type="match status" value="1"/>
</dbReference>
<comment type="caution">
    <text evidence="14">The sequence shown here is derived from an EMBL/GenBank/DDBJ whole genome shotgun (WGS) entry which is preliminary data.</text>
</comment>
<evidence type="ECO:0000256" key="9">
    <source>
        <dbReference type="ARBA" id="ARBA00023012"/>
    </source>
</evidence>
<dbReference type="InterPro" id="IPR050428">
    <property type="entry name" value="TCS_sensor_his_kinase"/>
</dbReference>
<dbReference type="OrthoDB" id="9809766at2"/>
<keyword evidence="9" id="KW-0902">Two-component regulatory system</keyword>
<dbReference type="InterPro" id="IPR004358">
    <property type="entry name" value="Sig_transdc_His_kin-like_C"/>
</dbReference>
<evidence type="ECO:0000256" key="3">
    <source>
        <dbReference type="ARBA" id="ARBA00012438"/>
    </source>
</evidence>
<dbReference type="InterPro" id="IPR003660">
    <property type="entry name" value="HAMP_dom"/>
</dbReference>
<evidence type="ECO:0000256" key="7">
    <source>
        <dbReference type="ARBA" id="ARBA00022777"/>
    </source>
</evidence>
<gene>
    <name evidence="14" type="ORF">SAJA_08245</name>
</gene>
<keyword evidence="6 11" id="KW-0812">Transmembrane</keyword>
<keyword evidence="7 14" id="KW-0418">Kinase</keyword>
<feature type="transmembrane region" description="Helical" evidence="11">
    <location>
        <begin position="170"/>
        <end position="192"/>
    </location>
</feature>
<keyword evidence="5" id="KW-0808">Transferase</keyword>
<evidence type="ECO:0000313" key="15">
    <source>
        <dbReference type="Proteomes" id="UP000285310"/>
    </source>
</evidence>
<dbReference type="InterPro" id="IPR013727">
    <property type="entry name" value="2CSK_N"/>
</dbReference>
<evidence type="ECO:0000256" key="5">
    <source>
        <dbReference type="ARBA" id="ARBA00022679"/>
    </source>
</evidence>
<evidence type="ECO:0000259" key="12">
    <source>
        <dbReference type="PROSITE" id="PS50109"/>
    </source>
</evidence>